<dbReference type="AlphaFoldDB" id="A0A5R8WHV3"/>
<evidence type="ECO:0000313" key="1">
    <source>
        <dbReference type="EMBL" id="TLM88429.1"/>
    </source>
</evidence>
<gene>
    <name evidence="1" type="ORF">FDY95_24005</name>
</gene>
<proteinExistence type="predicted"/>
<dbReference type="RefSeq" id="WP_138081923.1">
    <property type="nucleotide sequence ID" value="NZ_VAJM01000018.1"/>
</dbReference>
<evidence type="ECO:0000313" key="2">
    <source>
        <dbReference type="Proteomes" id="UP000305517"/>
    </source>
</evidence>
<sequence length="151" mass="17389">MPDYQPGDICKFTTPEQEARHPFAVIGKCDNDNYLGCMITHGDPKIWVDNMPMSPSYFVERDENGIAHEVFYSVENGVGSHFLKVGLEKCTGLDVYRAGRLTEEGLRELTRIVKKTAPELWDVYVIYSRAQKEHNIRVARSRARKLREKKL</sequence>
<name>A0A5R8WHV3_9BACT</name>
<dbReference type="EMBL" id="VAJM01000018">
    <property type="protein sequence ID" value="TLM88429.1"/>
    <property type="molecule type" value="Genomic_DNA"/>
</dbReference>
<organism evidence="1 2">
    <name type="scientific">Hymenobacter jeollabukensis</name>
    <dbReference type="NCBI Taxonomy" id="2025313"/>
    <lineage>
        <taxon>Bacteria</taxon>
        <taxon>Pseudomonadati</taxon>
        <taxon>Bacteroidota</taxon>
        <taxon>Cytophagia</taxon>
        <taxon>Cytophagales</taxon>
        <taxon>Hymenobacteraceae</taxon>
        <taxon>Hymenobacter</taxon>
    </lineage>
</organism>
<dbReference type="Proteomes" id="UP000305517">
    <property type="component" value="Unassembled WGS sequence"/>
</dbReference>
<comment type="caution">
    <text evidence="1">The sequence shown here is derived from an EMBL/GenBank/DDBJ whole genome shotgun (WGS) entry which is preliminary data.</text>
</comment>
<accession>A0A5R8WHV3</accession>
<protein>
    <submittedName>
        <fullName evidence="1">Uncharacterized protein</fullName>
    </submittedName>
</protein>
<keyword evidence="2" id="KW-1185">Reference proteome</keyword>
<reference evidence="1 2" key="1">
    <citation type="submission" date="2019-05" db="EMBL/GenBank/DDBJ databases">
        <title>Hymenobacter edaphi sp. nov., isolated from abandoned arsenic-contaminated farmland soil.</title>
        <authorList>
            <person name="Nie L."/>
        </authorList>
    </citation>
    <scope>NUCLEOTIDE SEQUENCE [LARGE SCALE GENOMIC DNA]</scope>
    <source>
        <strain evidence="1 2">1-3-3-8</strain>
    </source>
</reference>